<keyword evidence="3" id="KW-1185">Reference proteome</keyword>
<reference evidence="2" key="2">
    <citation type="submission" date="2025-09" db="UniProtKB">
        <authorList>
            <consortium name="Ensembl"/>
        </authorList>
    </citation>
    <scope>IDENTIFICATION</scope>
</reference>
<name>A0A8C3J1M7_9CHAR</name>
<reference evidence="2" key="1">
    <citation type="submission" date="2025-08" db="UniProtKB">
        <authorList>
            <consortium name="Ensembl"/>
        </authorList>
    </citation>
    <scope>IDENTIFICATION</scope>
</reference>
<feature type="compositionally biased region" description="Low complexity" evidence="1">
    <location>
        <begin position="101"/>
        <end position="114"/>
    </location>
</feature>
<evidence type="ECO:0000313" key="3">
    <source>
        <dbReference type="Proteomes" id="UP000694419"/>
    </source>
</evidence>
<evidence type="ECO:0000256" key="1">
    <source>
        <dbReference type="SAM" id="MobiDB-lite"/>
    </source>
</evidence>
<evidence type="ECO:0000313" key="2">
    <source>
        <dbReference type="Ensembl" id="ENSCPGP00000000855.1"/>
    </source>
</evidence>
<feature type="region of interest" description="Disordered" evidence="1">
    <location>
        <begin position="89"/>
        <end position="130"/>
    </location>
</feature>
<dbReference type="Ensembl" id="ENSCPGT00000000953.1">
    <property type="protein sequence ID" value="ENSCPGP00000000855.1"/>
    <property type="gene ID" value="ENSCPGG00000000668.1"/>
</dbReference>
<protein>
    <submittedName>
        <fullName evidence="2">Uncharacterized protein</fullName>
    </submittedName>
</protein>
<organism evidence="2 3">
    <name type="scientific">Calidris pygmaea</name>
    <name type="common">Spoon-billed sandpiper</name>
    <dbReference type="NCBI Taxonomy" id="425635"/>
    <lineage>
        <taxon>Eukaryota</taxon>
        <taxon>Metazoa</taxon>
        <taxon>Chordata</taxon>
        <taxon>Craniata</taxon>
        <taxon>Vertebrata</taxon>
        <taxon>Euteleostomi</taxon>
        <taxon>Archelosauria</taxon>
        <taxon>Archosauria</taxon>
        <taxon>Dinosauria</taxon>
        <taxon>Saurischia</taxon>
        <taxon>Theropoda</taxon>
        <taxon>Coelurosauria</taxon>
        <taxon>Aves</taxon>
        <taxon>Neognathae</taxon>
        <taxon>Neoaves</taxon>
        <taxon>Charadriiformes</taxon>
        <taxon>Scolopacidae</taxon>
        <taxon>Calidris</taxon>
    </lineage>
</organism>
<accession>A0A8C3J1M7</accession>
<proteinExistence type="predicted"/>
<sequence>MLCKSYCLLFKKSFYFLNSDEKESRNIKKAPNHDGKSNNEQMADLFLVCLLCHHIHVCNILHCQIAVLNYKQENTEAKEFFPLLEEKMLMGNEDDEETSDESSNSSTKSTGCSKSNDEENEESSDDSKEN</sequence>
<dbReference type="AlphaFoldDB" id="A0A8C3J1M7"/>
<dbReference type="Proteomes" id="UP000694419">
    <property type="component" value="Unplaced"/>
</dbReference>